<proteinExistence type="predicted"/>
<keyword evidence="2" id="KW-0805">Transcription regulation</keyword>
<evidence type="ECO:0000313" key="6">
    <source>
        <dbReference type="EMBL" id="KAK1363944.1"/>
    </source>
</evidence>
<evidence type="ECO:0000256" key="5">
    <source>
        <dbReference type="SAM" id="MobiDB-lite"/>
    </source>
</evidence>
<protein>
    <submittedName>
        <fullName evidence="6">Transcriptional adapter like</fullName>
    </submittedName>
</protein>
<dbReference type="InterPro" id="IPR024738">
    <property type="entry name" value="Hfi1/Tada1"/>
</dbReference>
<dbReference type="AlphaFoldDB" id="A0AAD8HCT4"/>
<dbReference type="GO" id="GO:0000124">
    <property type="term" value="C:SAGA complex"/>
    <property type="evidence" value="ECO:0007669"/>
    <property type="project" value="TreeGrafter"/>
</dbReference>
<dbReference type="PANTHER" id="PTHR21277">
    <property type="entry name" value="TRANSCRIPTIONAL ADAPTER 1"/>
    <property type="match status" value="1"/>
</dbReference>
<dbReference type="GO" id="GO:0003713">
    <property type="term" value="F:transcription coactivator activity"/>
    <property type="evidence" value="ECO:0007669"/>
    <property type="project" value="TreeGrafter"/>
</dbReference>
<dbReference type="CDD" id="cd22933">
    <property type="entry name" value="HFD_HFI1"/>
    <property type="match status" value="1"/>
</dbReference>
<reference evidence="6" key="2">
    <citation type="submission" date="2023-05" db="EMBL/GenBank/DDBJ databases">
        <authorList>
            <person name="Schelkunov M.I."/>
        </authorList>
    </citation>
    <scope>NUCLEOTIDE SEQUENCE</scope>
    <source>
        <strain evidence="6">Hsosn_3</strain>
        <tissue evidence="6">Leaf</tissue>
    </source>
</reference>
<evidence type="ECO:0000256" key="4">
    <source>
        <dbReference type="ARBA" id="ARBA00023242"/>
    </source>
</evidence>
<dbReference type="PANTHER" id="PTHR21277:SF5">
    <property type="entry name" value="TRANSCRIPTIONAL ADAPTER 1"/>
    <property type="match status" value="1"/>
</dbReference>
<comment type="caution">
    <text evidence="6">The sequence shown here is derived from an EMBL/GenBank/DDBJ whole genome shotgun (WGS) entry which is preliminary data.</text>
</comment>
<keyword evidence="7" id="KW-1185">Reference proteome</keyword>
<keyword evidence="4" id="KW-0539">Nucleus</keyword>
<dbReference type="GO" id="GO:0006357">
    <property type="term" value="P:regulation of transcription by RNA polymerase II"/>
    <property type="evidence" value="ECO:0007669"/>
    <property type="project" value="TreeGrafter"/>
</dbReference>
<dbReference type="Proteomes" id="UP001237642">
    <property type="component" value="Unassembled WGS sequence"/>
</dbReference>
<evidence type="ECO:0000256" key="1">
    <source>
        <dbReference type="ARBA" id="ARBA00004123"/>
    </source>
</evidence>
<dbReference type="Pfam" id="PF12767">
    <property type="entry name" value="SAGA-Tad1"/>
    <property type="match status" value="1"/>
</dbReference>
<organism evidence="6 7">
    <name type="scientific">Heracleum sosnowskyi</name>
    <dbReference type="NCBI Taxonomy" id="360622"/>
    <lineage>
        <taxon>Eukaryota</taxon>
        <taxon>Viridiplantae</taxon>
        <taxon>Streptophyta</taxon>
        <taxon>Embryophyta</taxon>
        <taxon>Tracheophyta</taxon>
        <taxon>Spermatophyta</taxon>
        <taxon>Magnoliopsida</taxon>
        <taxon>eudicotyledons</taxon>
        <taxon>Gunneridae</taxon>
        <taxon>Pentapetalae</taxon>
        <taxon>asterids</taxon>
        <taxon>campanulids</taxon>
        <taxon>Apiales</taxon>
        <taxon>Apiaceae</taxon>
        <taxon>Apioideae</taxon>
        <taxon>apioid superclade</taxon>
        <taxon>Tordylieae</taxon>
        <taxon>Tordyliinae</taxon>
        <taxon>Heracleum</taxon>
    </lineage>
</organism>
<name>A0AAD8HCT4_9APIA</name>
<dbReference type="EMBL" id="JAUIZM010000009">
    <property type="protein sequence ID" value="KAK1363944.1"/>
    <property type="molecule type" value="Genomic_DNA"/>
</dbReference>
<gene>
    <name evidence="6" type="ORF">POM88_039505</name>
</gene>
<feature type="compositionally biased region" description="Basic and acidic residues" evidence="5">
    <location>
        <begin position="140"/>
        <end position="151"/>
    </location>
</feature>
<accession>A0AAD8HCT4</accession>
<evidence type="ECO:0000256" key="2">
    <source>
        <dbReference type="ARBA" id="ARBA00023015"/>
    </source>
</evidence>
<evidence type="ECO:0000256" key="3">
    <source>
        <dbReference type="ARBA" id="ARBA00023163"/>
    </source>
</evidence>
<feature type="region of interest" description="Disordered" evidence="5">
    <location>
        <begin position="119"/>
        <end position="165"/>
    </location>
</feature>
<feature type="compositionally biased region" description="Polar residues" evidence="5">
    <location>
        <begin position="153"/>
        <end position="165"/>
    </location>
</feature>
<comment type="subcellular location">
    <subcellularLocation>
        <location evidence="1">Nucleus</location>
    </subcellularLocation>
</comment>
<keyword evidence="3" id="KW-0804">Transcription</keyword>
<reference evidence="6" key="1">
    <citation type="submission" date="2023-02" db="EMBL/GenBank/DDBJ databases">
        <title>Genome of toxic invasive species Heracleum sosnowskyi carries increased number of genes despite the absence of recent whole-genome duplications.</title>
        <authorList>
            <person name="Schelkunov M."/>
            <person name="Shtratnikova V."/>
            <person name="Makarenko M."/>
            <person name="Klepikova A."/>
            <person name="Omelchenko D."/>
            <person name="Novikova G."/>
            <person name="Obukhova E."/>
            <person name="Bogdanov V."/>
            <person name="Penin A."/>
            <person name="Logacheva M."/>
        </authorList>
    </citation>
    <scope>NUCLEOTIDE SEQUENCE</scope>
    <source>
        <strain evidence="6">Hsosn_3</strain>
        <tissue evidence="6">Leaf</tissue>
    </source>
</reference>
<sequence>MQPLNQHARINLAGLKAEIVRKIGPERSKHYFKLLDRLLKLKVNKAEFNKMCKGIVGRENIPLHNQFICAILENVYTAKVPPLANGVDAHKATKAVNGKEPLVDVLEQNGFHPSINQPPNPSAFSNGNILPPSPKKARTGTRERRIGDRRSALSANGKAQQSLNTQHSDFRVNSENGEFITTSTSADRRTVQQNQGLKRQADKDTQFLDNQAVKLSKVSGTISVHSTDQTELLIKKDVGEVSARRLINPPLGIPFCAASVGGARKLVPLASSSKFASSFNSGDLLDTVTLKERMEQIATANGLEGVSIDTAKLLNSGLDAYLKGLVRSCHELVVARSGLAQSDHNPQKHQAHLKMFNGFRSGYHYPTQSSSSPSEVKHEHRSGRPISLLDFRTAMELNPQQLGEDWPLLLEKLRARAVEEEM</sequence>
<evidence type="ECO:0000313" key="7">
    <source>
        <dbReference type="Proteomes" id="UP001237642"/>
    </source>
</evidence>
<dbReference type="GO" id="GO:0005634">
    <property type="term" value="C:nucleus"/>
    <property type="evidence" value="ECO:0007669"/>
    <property type="project" value="UniProtKB-SubCell"/>
</dbReference>